<dbReference type="PROSITE" id="PS50023">
    <property type="entry name" value="LIM_DOMAIN_2"/>
    <property type="match status" value="1"/>
</dbReference>
<protein>
    <recommendedName>
        <fullName evidence="5">LIM zinc-binding domain-containing protein</fullName>
    </recommendedName>
</protein>
<evidence type="ECO:0000313" key="7">
    <source>
        <dbReference type="Proteomes" id="UP000030746"/>
    </source>
</evidence>
<dbReference type="Gene3D" id="2.10.110.10">
    <property type="entry name" value="Cysteine Rich Protein"/>
    <property type="match status" value="1"/>
</dbReference>
<evidence type="ECO:0000256" key="3">
    <source>
        <dbReference type="ARBA" id="ARBA00023038"/>
    </source>
</evidence>
<feature type="domain" description="LIM zinc-binding" evidence="5">
    <location>
        <begin position="1"/>
        <end position="61"/>
    </location>
</feature>
<dbReference type="SMART" id="SM00132">
    <property type="entry name" value="LIM"/>
    <property type="match status" value="1"/>
</dbReference>
<dbReference type="RefSeq" id="XP_009050617.1">
    <property type="nucleotide sequence ID" value="XM_009052369.1"/>
</dbReference>
<reference evidence="6 7" key="1">
    <citation type="journal article" date="2013" name="Nature">
        <title>Insights into bilaterian evolution from three spiralian genomes.</title>
        <authorList>
            <person name="Simakov O."/>
            <person name="Marletaz F."/>
            <person name="Cho S.J."/>
            <person name="Edsinger-Gonzales E."/>
            <person name="Havlak P."/>
            <person name="Hellsten U."/>
            <person name="Kuo D.H."/>
            <person name="Larsson T."/>
            <person name="Lv J."/>
            <person name="Arendt D."/>
            <person name="Savage R."/>
            <person name="Osoegawa K."/>
            <person name="de Jong P."/>
            <person name="Grimwood J."/>
            <person name="Chapman J.A."/>
            <person name="Shapiro H."/>
            <person name="Aerts A."/>
            <person name="Otillar R.P."/>
            <person name="Terry A.Y."/>
            <person name="Boore J.L."/>
            <person name="Grigoriev I.V."/>
            <person name="Lindberg D.R."/>
            <person name="Seaver E.C."/>
            <person name="Weisblat D.A."/>
            <person name="Putnam N.H."/>
            <person name="Rokhsar D.S."/>
        </authorList>
    </citation>
    <scope>NUCLEOTIDE SEQUENCE [LARGE SCALE GENOMIC DNA]</scope>
</reference>
<dbReference type="EMBL" id="KB201206">
    <property type="protein sequence ID" value="ESO98694.1"/>
    <property type="molecule type" value="Genomic_DNA"/>
</dbReference>
<dbReference type="PROSITE" id="PS00478">
    <property type="entry name" value="LIM_DOMAIN_1"/>
    <property type="match status" value="1"/>
</dbReference>
<keyword evidence="1 4" id="KW-0479">Metal-binding</keyword>
<keyword evidence="3 4" id="KW-0440">LIM domain</keyword>
<gene>
    <name evidence="6" type="ORF">LOTGIDRAFT_78799</name>
</gene>
<dbReference type="HOGENOM" id="CLU_2489728_0_0_1"/>
<evidence type="ECO:0000256" key="4">
    <source>
        <dbReference type="PROSITE-ProRule" id="PRU00125"/>
    </source>
</evidence>
<evidence type="ECO:0000313" key="6">
    <source>
        <dbReference type="EMBL" id="ESO98694.1"/>
    </source>
</evidence>
<evidence type="ECO:0000256" key="2">
    <source>
        <dbReference type="ARBA" id="ARBA00022833"/>
    </source>
</evidence>
<dbReference type="AlphaFoldDB" id="V4CA68"/>
<dbReference type="InterPro" id="IPR001781">
    <property type="entry name" value="Znf_LIM"/>
</dbReference>
<name>V4CA68_LOTGI</name>
<feature type="non-terminal residue" evidence="6">
    <location>
        <position position="87"/>
    </location>
</feature>
<keyword evidence="7" id="KW-1185">Reference proteome</keyword>
<accession>V4CA68</accession>
<evidence type="ECO:0000259" key="5">
    <source>
        <dbReference type="PROSITE" id="PS50023"/>
    </source>
</evidence>
<sequence length="87" mass="10136">CYRCKKIVYPVERVNVGNLFHRRCFRCRTCGLQLTLRTFRWDQENHSDIYCHVHAPKHVGRIDHDSMGIKSALNAPKRGANISGQVR</sequence>
<keyword evidence="2 4" id="KW-0862">Zinc</keyword>
<organism evidence="6 7">
    <name type="scientific">Lottia gigantea</name>
    <name type="common">Giant owl limpet</name>
    <dbReference type="NCBI Taxonomy" id="225164"/>
    <lineage>
        <taxon>Eukaryota</taxon>
        <taxon>Metazoa</taxon>
        <taxon>Spiralia</taxon>
        <taxon>Lophotrochozoa</taxon>
        <taxon>Mollusca</taxon>
        <taxon>Gastropoda</taxon>
        <taxon>Patellogastropoda</taxon>
        <taxon>Lottioidea</taxon>
        <taxon>Lottiidae</taxon>
        <taxon>Lottia</taxon>
    </lineage>
</organism>
<dbReference type="OMA" id="YIRNSHE"/>
<dbReference type="GeneID" id="20252352"/>
<dbReference type="Pfam" id="PF00412">
    <property type="entry name" value="LIM"/>
    <property type="match status" value="1"/>
</dbReference>
<evidence type="ECO:0000256" key="1">
    <source>
        <dbReference type="ARBA" id="ARBA00022723"/>
    </source>
</evidence>
<dbReference type="OrthoDB" id="6129702at2759"/>
<dbReference type="CTD" id="20252352"/>
<feature type="non-terminal residue" evidence="6">
    <location>
        <position position="1"/>
    </location>
</feature>
<dbReference type="Proteomes" id="UP000030746">
    <property type="component" value="Unassembled WGS sequence"/>
</dbReference>
<dbReference type="GO" id="GO:0046872">
    <property type="term" value="F:metal ion binding"/>
    <property type="evidence" value="ECO:0007669"/>
    <property type="project" value="UniProtKB-KW"/>
</dbReference>
<proteinExistence type="predicted"/>
<dbReference type="KEGG" id="lgi:LOTGIDRAFT_78799"/>
<dbReference type="STRING" id="225164.V4CA68"/>